<keyword evidence="4" id="KW-1185">Reference proteome</keyword>
<dbReference type="EMBL" id="CAMXCT030001150">
    <property type="protein sequence ID" value="CAL4774590.1"/>
    <property type="molecule type" value="Genomic_DNA"/>
</dbReference>
<evidence type="ECO:0000313" key="2">
    <source>
        <dbReference type="EMBL" id="CAI3987278.1"/>
    </source>
</evidence>
<accession>A0A9P1CAR6</accession>
<gene>
    <name evidence="2" type="ORF">C1SCF055_LOCUS14564</name>
</gene>
<evidence type="ECO:0000256" key="1">
    <source>
        <dbReference type="SAM" id="MobiDB-lite"/>
    </source>
</evidence>
<sequence length="534" mass="59725">MEVVIQLKEGANLAAHSQDDILRAVQDEYFNRYLFQLGVAPTAANKAQMMKFKPLDDCEVHGVWADDTSGFASALRIAPPLRHRGVGADDGDSRALDKGIISHLYGEADDIPVQPPNVPGRTIFPVDMEKMFPDEERIKAPELLAEVRRLTAEALERQKRRANPAGSNVPGANLDSDQRLRFRQELEMLKSKYILPFACERPLQEGSKRTQLVPWEPEGPLDMQLQGDAAEQVAEPLAVEIEQIQVQIKAWVQNQLPLELLSFRGRQEPQQLLYLRETLWEHEVCQLIGLLAHLLYWLAFGCCRQAELPRLSQHALQGLVAASHEIWVRLERKHKNTKLGISLAMPCLLLTLKYGIEVCFESQYPSLFGEKTGEWCMRQALIERINSLLMRLFDPDCTLARFGRLDATDNPFNLYKKLDLLASASSPNRTRLKQLQGRANRATPLVRAALQAGQEGRGGIGTEHPKTRNLLGNSELGGCAPLGSVVTPPTDDRYRDKLLKAAHTRVGVPEKLPVLREAAAFRRGPPSCGSQSAR</sequence>
<name>A0A9P1CAR6_9DINO</name>
<dbReference type="EMBL" id="CAMXCT010001150">
    <property type="protein sequence ID" value="CAI3987278.1"/>
    <property type="molecule type" value="Genomic_DNA"/>
</dbReference>
<feature type="region of interest" description="Disordered" evidence="1">
    <location>
        <begin position="157"/>
        <end position="176"/>
    </location>
</feature>
<evidence type="ECO:0000313" key="4">
    <source>
        <dbReference type="Proteomes" id="UP001152797"/>
    </source>
</evidence>
<dbReference type="EMBL" id="CAMXCT020001150">
    <property type="protein sequence ID" value="CAL1140653.1"/>
    <property type="molecule type" value="Genomic_DNA"/>
</dbReference>
<proteinExistence type="predicted"/>
<comment type="caution">
    <text evidence="2">The sequence shown here is derived from an EMBL/GenBank/DDBJ whole genome shotgun (WGS) entry which is preliminary data.</text>
</comment>
<dbReference type="OrthoDB" id="419924at2759"/>
<dbReference type="Proteomes" id="UP001152797">
    <property type="component" value="Unassembled WGS sequence"/>
</dbReference>
<protein>
    <submittedName>
        <fullName evidence="2">Uncharacterized protein</fullName>
    </submittedName>
</protein>
<reference evidence="2" key="1">
    <citation type="submission" date="2022-10" db="EMBL/GenBank/DDBJ databases">
        <authorList>
            <person name="Chen Y."/>
            <person name="Dougan E. K."/>
            <person name="Chan C."/>
            <person name="Rhodes N."/>
            <person name="Thang M."/>
        </authorList>
    </citation>
    <scope>NUCLEOTIDE SEQUENCE</scope>
</reference>
<evidence type="ECO:0000313" key="3">
    <source>
        <dbReference type="EMBL" id="CAL4774590.1"/>
    </source>
</evidence>
<organism evidence="2">
    <name type="scientific">Cladocopium goreaui</name>
    <dbReference type="NCBI Taxonomy" id="2562237"/>
    <lineage>
        <taxon>Eukaryota</taxon>
        <taxon>Sar</taxon>
        <taxon>Alveolata</taxon>
        <taxon>Dinophyceae</taxon>
        <taxon>Suessiales</taxon>
        <taxon>Symbiodiniaceae</taxon>
        <taxon>Cladocopium</taxon>
    </lineage>
</organism>
<dbReference type="AlphaFoldDB" id="A0A9P1CAR6"/>
<reference evidence="3 4" key="2">
    <citation type="submission" date="2024-05" db="EMBL/GenBank/DDBJ databases">
        <authorList>
            <person name="Chen Y."/>
            <person name="Shah S."/>
            <person name="Dougan E. K."/>
            <person name="Thang M."/>
            <person name="Chan C."/>
        </authorList>
    </citation>
    <scope>NUCLEOTIDE SEQUENCE [LARGE SCALE GENOMIC DNA]</scope>
</reference>